<dbReference type="EMBL" id="NPMS01000018">
    <property type="protein sequence ID" value="OZU86994.1"/>
    <property type="molecule type" value="Genomic_DNA"/>
</dbReference>
<reference evidence="2 3" key="1">
    <citation type="submission" date="2017-08" db="EMBL/GenBank/DDBJ databases">
        <title>Virgibacillus indicus sp. nov. and Virgibacillus profoundi sp. nov, two moderately halophilic bacteria isolated from marine sediment by using the Microfluidic Streak Plate.</title>
        <authorList>
            <person name="Xu B."/>
            <person name="Hu B."/>
            <person name="Wang J."/>
            <person name="Zhu Y."/>
            <person name="Huang L."/>
            <person name="Du W."/>
            <person name="Huang Y."/>
        </authorList>
    </citation>
    <scope>NUCLEOTIDE SEQUENCE [LARGE SCALE GENOMIC DNA]</scope>
    <source>
        <strain evidence="2 3">IO3-P2-C2</strain>
    </source>
</reference>
<feature type="transmembrane region" description="Helical" evidence="1">
    <location>
        <begin position="84"/>
        <end position="105"/>
    </location>
</feature>
<comment type="caution">
    <text evidence="2">The sequence shown here is derived from an EMBL/GenBank/DDBJ whole genome shotgun (WGS) entry which is preliminary data.</text>
</comment>
<feature type="transmembrane region" description="Helical" evidence="1">
    <location>
        <begin position="117"/>
        <end position="138"/>
    </location>
</feature>
<feature type="transmembrane region" description="Helical" evidence="1">
    <location>
        <begin position="57"/>
        <end position="75"/>
    </location>
</feature>
<accession>A0A265N6A7</accession>
<dbReference type="Proteomes" id="UP000216498">
    <property type="component" value="Unassembled WGS sequence"/>
</dbReference>
<sequence length="145" mass="16278">MRLLMKLMVIGLFLGVVLGGSLKLAQALSGKKVYVLLLNVDYIPMLKELQMDEAEEFLLHLFVSIILVPVLYFLLKRINIHRKIFPYIIINLLIGGLLFCTTVLSGRTPDITDTAALSLWLSGHLIYGALVGAIIYYIRLDSDEN</sequence>
<proteinExistence type="predicted"/>
<name>A0A265N6A7_9BACI</name>
<keyword evidence="1" id="KW-1133">Transmembrane helix</keyword>
<dbReference type="RefSeq" id="WP_094887467.1">
    <property type="nucleotide sequence ID" value="NZ_NPMS01000018.1"/>
</dbReference>
<gene>
    <name evidence="2" type="ORF">CIL03_19115</name>
</gene>
<organism evidence="2 3">
    <name type="scientific">Virgibacillus indicus</name>
    <dbReference type="NCBI Taxonomy" id="2024554"/>
    <lineage>
        <taxon>Bacteria</taxon>
        <taxon>Bacillati</taxon>
        <taxon>Bacillota</taxon>
        <taxon>Bacilli</taxon>
        <taxon>Bacillales</taxon>
        <taxon>Bacillaceae</taxon>
        <taxon>Virgibacillus</taxon>
    </lineage>
</organism>
<evidence type="ECO:0000256" key="1">
    <source>
        <dbReference type="SAM" id="Phobius"/>
    </source>
</evidence>
<keyword evidence="1" id="KW-0472">Membrane</keyword>
<keyword evidence="3" id="KW-1185">Reference proteome</keyword>
<dbReference type="AlphaFoldDB" id="A0A265N6A7"/>
<evidence type="ECO:0000313" key="3">
    <source>
        <dbReference type="Proteomes" id="UP000216498"/>
    </source>
</evidence>
<keyword evidence="1" id="KW-0812">Transmembrane</keyword>
<dbReference type="OrthoDB" id="1443299at2"/>
<protein>
    <submittedName>
        <fullName evidence="2">Uncharacterized protein</fullName>
    </submittedName>
</protein>
<evidence type="ECO:0000313" key="2">
    <source>
        <dbReference type="EMBL" id="OZU86994.1"/>
    </source>
</evidence>